<keyword evidence="3" id="KW-1185">Reference proteome</keyword>
<evidence type="ECO:0000313" key="2">
    <source>
        <dbReference type="EMBL" id="GBP12123.1"/>
    </source>
</evidence>
<evidence type="ECO:0000313" key="3">
    <source>
        <dbReference type="Proteomes" id="UP000299102"/>
    </source>
</evidence>
<dbReference type="AlphaFoldDB" id="A0A4C1TC69"/>
<gene>
    <name evidence="2" type="ORF">EVAR_5945_1</name>
</gene>
<accession>A0A4C1TC69</accession>
<organism evidence="2 3">
    <name type="scientific">Eumeta variegata</name>
    <name type="common">Bagworm moth</name>
    <name type="synonym">Eumeta japonica</name>
    <dbReference type="NCBI Taxonomy" id="151549"/>
    <lineage>
        <taxon>Eukaryota</taxon>
        <taxon>Metazoa</taxon>
        <taxon>Ecdysozoa</taxon>
        <taxon>Arthropoda</taxon>
        <taxon>Hexapoda</taxon>
        <taxon>Insecta</taxon>
        <taxon>Pterygota</taxon>
        <taxon>Neoptera</taxon>
        <taxon>Endopterygota</taxon>
        <taxon>Lepidoptera</taxon>
        <taxon>Glossata</taxon>
        <taxon>Ditrysia</taxon>
        <taxon>Tineoidea</taxon>
        <taxon>Psychidae</taxon>
        <taxon>Oiketicinae</taxon>
        <taxon>Eumeta</taxon>
    </lineage>
</organism>
<dbReference type="Proteomes" id="UP000299102">
    <property type="component" value="Unassembled WGS sequence"/>
</dbReference>
<keyword evidence="1" id="KW-0175">Coiled coil</keyword>
<dbReference type="OrthoDB" id="10035668at2759"/>
<comment type="caution">
    <text evidence="2">The sequence shown here is derived from an EMBL/GenBank/DDBJ whole genome shotgun (WGS) entry which is preliminary data.</text>
</comment>
<sequence length="168" mass="19257">MLLQKVKAGVIIKNKRQKIATGAEVITHSDVVQAKREAEEEKKKQNTVKQAKGQIKRENQMKKIKKEQKINEKIIEVQRRQFYDLTKLSAISRNDSQMLPFIAKQTCDLPSCLRKEIPDNHKIQILSDIIVKKPSEPYNAENIVSAVPTPSELNKKKVNRMRNKNGTA</sequence>
<proteinExistence type="predicted"/>
<feature type="coiled-coil region" evidence="1">
    <location>
        <begin position="31"/>
        <end position="68"/>
    </location>
</feature>
<dbReference type="EMBL" id="BGZK01000049">
    <property type="protein sequence ID" value="GBP12123.1"/>
    <property type="molecule type" value="Genomic_DNA"/>
</dbReference>
<protein>
    <submittedName>
        <fullName evidence="2">Uncharacterized protein</fullName>
    </submittedName>
</protein>
<evidence type="ECO:0000256" key="1">
    <source>
        <dbReference type="SAM" id="Coils"/>
    </source>
</evidence>
<name>A0A4C1TC69_EUMVA</name>
<reference evidence="2 3" key="1">
    <citation type="journal article" date="2019" name="Commun. Biol.">
        <title>The bagworm genome reveals a unique fibroin gene that provides high tensile strength.</title>
        <authorList>
            <person name="Kono N."/>
            <person name="Nakamura H."/>
            <person name="Ohtoshi R."/>
            <person name="Tomita M."/>
            <person name="Numata K."/>
            <person name="Arakawa K."/>
        </authorList>
    </citation>
    <scope>NUCLEOTIDE SEQUENCE [LARGE SCALE GENOMIC DNA]</scope>
</reference>